<gene>
    <name evidence="2" type="ORF">M422DRAFT_261487</name>
</gene>
<organism evidence="2 3">
    <name type="scientific">Sphaerobolus stellatus (strain SS14)</name>
    <dbReference type="NCBI Taxonomy" id="990650"/>
    <lineage>
        <taxon>Eukaryota</taxon>
        <taxon>Fungi</taxon>
        <taxon>Dikarya</taxon>
        <taxon>Basidiomycota</taxon>
        <taxon>Agaricomycotina</taxon>
        <taxon>Agaricomycetes</taxon>
        <taxon>Phallomycetidae</taxon>
        <taxon>Geastrales</taxon>
        <taxon>Sphaerobolaceae</taxon>
        <taxon>Sphaerobolus</taxon>
    </lineage>
</organism>
<dbReference type="Proteomes" id="UP000054279">
    <property type="component" value="Unassembled WGS sequence"/>
</dbReference>
<keyword evidence="1" id="KW-0175">Coiled coil</keyword>
<dbReference type="AlphaFoldDB" id="A0A0C9UMT0"/>
<reference evidence="2 3" key="1">
    <citation type="submission" date="2014-06" db="EMBL/GenBank/DDBJ databases">
        <title>Evolutionary Origins and Diversification of the Mycorrhizal Mutualists.</title>
        <authorList>
            <consortium name="DOE Joint Genome Institute"/>
            <consortium name="Mycorrhizal Genomics Consortium"/>
            <person name="Kohler A."/>
            <person name="Kuo A."/>
            <person name="Nagy L.G."/>
            <person name="Floudas D."/>
            <person name="Copeland A."/>
            <person name="Barry K.W."/>
            <person name="Cichocki N."/>
            <person name="Veneault-Fourrey C."/>
            <person name="LaButti K."/>
            <person name="Lindquist E.A."/>
            <person name="Lipzen A."/>
            <person name="Lundell T."/>
            <person name="Morin E."/>
            <person name="Murat C."/>
            <person name="Riley R."/>
            <person name="Ohm R."/>
            <person name="Sun H."/>
            <person name="Tunlid A."/>
            <person name="Henrissat B."/>
            <person name="Grigoriev I.V."/>
            <person name="Hibbett D.S."/>
            <person name="Martin F."/>
        </authorList>
    </citation>
    <scope>NUCLEOTIDE SEQUENCE [LARGE SCALE GENOMIC DNA]</scope>
    <source>
        <strain evidence="2 3">SS14</strain>
    </source>
</reference>
<evidence type="ECO:0000313" key="2">
    <source>
        <dbReference type="EMBL" id="KIJ36159.1"/>
    </source>
</evidence>
<proteinExistence type="predicted"/>
<protein>
    <submittedName>
        <fullName evidence="2">Unplaced genomic scaffold SPHSTscaffold_106, whole genome shotgun sequence</fullName>
    </submittedName>
</protein>
<dbReference type="EMBL" id="KN837181">
    <property type="protein sequence ID" value="KIJ36159.1"/>
    <property type="molecule type" value="Genomic_DNA"/>
</dbReference>
<keyword evidence="3" id="KW-1185">Reference proteome</keyword>
<feature type="coiled-coil region" evidence="1">
    <location>
        <begin position="244"/>
        <end position="278"/>
    </location>
</feature>
<evidence type="ECO:0000313" key="3">
    <source>
        <dbReference type="Proteomes" id="UP000054279"/>
    </source>
</evidence>
<name>A0A0C9UMT0_SPHS4</name>
<sequence length="357" mass="40159">MHRKIRRIGRFSSGDTKGWRILRRDRRELKITSERQESEIKHLERQTTEDAGIRYNALIDLTPLLPLKTLASPLPPIRSANLTLRNGRAGGLWASPSAFTIEAFIKLRGATPTAIASSSNEILAPPSLRPRSFQPQHHRLLSTTCIQQQGFFHPLILERIEPLPDLHSQAHMSFQRVIRLRSPSTSADPVDLLEAAMGGMLERDPARANSYHPSQASLSSLPLNVQDAGDFETHKQVKQALDKRDSALSTLKQALLKIKELEARNHKAKEIVKEWDLEELILNKGIHTFTVPVKTMKKPELQALAFAMNLSREGTKGRLTASILALFEEKPELKLDACFQGIFAMRCQRGKVAWTIT</sequence>
<accession>A0A0C9UMT0</accession>
<evidence type="ECO:0000256" key="1">
    <source>
        <dbReference type="SAM" id="Coils"/>
    </source>
</evidence>
<dbReference type="HOGENOM" id="CLU_776520_0_0_1"/>